<feature type="domain" description="DUF732" evidence="2">
    <location>
        <begin position="52"/>
        <end position="122"/>
    </location>
</feature>
<keyword evidence="4" id="KW-1185">Reference proteome</keyword>
<dbReference type="KEGG" id="madi:A7U43_22390"/>
<dbReference type="EMBL" id="CP015596">
    <property type="protein sequence ID" value="ANE81669.1"/>
    <property type="molecule type" value="Genomic_DNA"/>
</dbReference>
<dbReference type="Proteomes" id="UP000077143">
    <property type="component" value="Chromosome"/>
</dbReference>
<organism evidence="3 4">
    <name type="scientific">Mycobacterium adipatum</name>
    <dbReference type="NCBI Taxonomy" id="1682113"/>
    <lineage>
        <taxon>Bacteria</taxon>
        <taxon>Bacillati</taxon>
        <taxon>Actinomycetota</taxon>
        <taxon>Actinomycetes</taxon>
        <taxon>Mycobacteriales</taxon>
        <taxon>Mycobacteriaceae</taxon>
        <taxon>Mycobacterium</taxon>
    </lineage>
</organism>
<protein>
    <recommendedName>
        <fullName evidence="2">DUF732 domain-containing protein</fullName>
    </recommendedName>
</protein>
<dbReference type="InterPro" id="IPR007969">
    <property type="entry name" value="DUF732"/>
</dbReference>
<evidence type="ECO:0000313" key="4">
    <source>
        <dbReference type="Proteomes" id="UP000077143"/>
    </source>
</evidence>
<feature type="signal peptide" evidence="1">
    <location>
        <begin position="1"/>
        <end position="47"/>
    </location>
</feature>
<evidence type="ECO:0000259" key="2">
    <source>
        <dbReference type="Pfam" id="PF05305"/>
    </source>
</evidence>
<keyword evidence="1" id="KW-0732">Signal</keyword>
<accession>A0A172UR47</accession>
<evidence type="ECO:0000313" key="3">
    <source>
        <dbReference type="EMBL" id="ANE81669.1"/>
    </source>
</evidence>
<proteinExistence type="predicted"/>
<name>A0A172UR47_9MYCO</name>
<sequence length="128" mass="13329">MGHESPNKRRAAAPMTYLRVMHRSLFSGLTALTVASAALLGAAPVGADPKTEGAYLNALTNAGIIPQFYTNAAALASAQRLCHTMDTGVSQLSVVDNVMASDSVPEDVASFVVGTATVAFCPWNSMSR</sequence>
<dbReference type="AlphaFoldDB" id="A0A172UR47"/>
<reference evidence="3 4" key="1">
    <citation type="submission" date="2016-05" db="EMBL/GenBank/DDBJ databases">
        <title>Complete genome sequence of a phthalic acid esters degrading Mycobacterium sp. YC-RL4.</title>
        <authorList>
            <person name="Ren L."/>
            <person name="Fan S."/>
            <person name="Ruth N."/>
            <person name="Jia Y."/>
            <person name="Wang J."/>
            <person name="Qiao C."/>
        </authorList>
    </citation>
    <scope>NUCLEOTIDE SEQUENCE [LARGE SCALE GENOMIC DNA]</scope>
    <source>
        <strain evidence="3 4">YC-RL4</strain>
    </source>
</reference>
<feature type="chain" id="PRO_5008002317" description="DUF732 domain-containing protein" evidence="1">
    <location>
        <begin position="48"/>
        <end position="128"/>
    </location>
</feature>
<gene>
    <name evidence="3" type="ORF">A7U43_22390</name>
</gene>
<dbReference type="Pfam" id="PF05305">
    <property type="entry name" value="DUF732"/>
    <property type="match status" value="1"/>
</dbReference>
<evidence type="ECO:0000256" key="1">
    <source>
        <dbReference type="SAM" id="SignalP"/>
    </source>
</evidence>